<comment type="caution">
    <text evidence="2">The sequence shown here is derived from an EMBL/GenBank/DDBJ whole genome shotgun (WGS) entry which is preliminary data.</text>
</comment>
<organism evidence="2 3">
    <name type="scientific">Plakobranchus ocellatus</name>
    <dbReference type="NCBI Taxonomy" id="259542"/>
    <lineage>
        <taxon>Eukaryota</taxon>
        <taxon>Metazoa</taxon>
        <taxon>Spiralia</taxon>
        <taxon>Lophotrochozoa</taxon>
        <taxon>Mollusca</taxon>
        <taxon>Gastropoda</taxon>
        <taxon>Heterobranchia</taxon>
        <taxon>Euthyneura</taxon>
        <taxon>Panpulmonata</taxon>
        <taxon>Sacoglossa</taxon>
        <taxon>Placobranchoidea</taxon>
        <taxon>Plakobranchidae</taxon>
        <taxon>Plakobranchus</taxon>
    </lineage>
</organism>
<proteinExistence type="predicted"/>
<dbReference type="AlphaFoldDB" id="A0AAV3YYE5"/>
<feature type="region of interest" description="Disordered" evidence="1">
    <location>
        <begin position="29"/>
        <end position="55"/>
    </location>
</feature>
<evidence type="ECO:0000313" key="3">
    <source>
        <dbReference type="Proteomes" id="UP000735302"/>
    </source>
</evidence>
<evidence type="ECO:0000256" key="1">
    <source>
        <dbReference type="SAM" id="MobiDB-lite"/>
    </source>
</evidence>
<reference evidence="2 3" key="1">
    <citation type="journal article" date="2021" name="Elife">
        <title>Chloroplast acquisition without the gene transfer in kleptoplastic sea slugs, Plakobranchus ocellatus.</title>
        <authorList>
            <person name="Maeda T."/>
            <person name="Takahashi S."/>
            <person name="Yoshida T."/>
            <person name="Shimamura S."/>
            <person name="Takaki Y."/>
            <person name="Nagai Y."/>
            <person name="Toyoda A."/>
            <person name="Suzuki Y."/>
            <person name="Arimoto A."/>
            <person name="Ishii H."/>
            <person name="Satoh N."/>
            <person name="Nishiyama T."/>
            <person name="Hasebe M."/>
            <person name="Maruyama T."/>
            <person name="Minagawa J."/>
            <person name="Obokata J."/>
            <person name="Shigenobu S."/>
        </authorList>
    </citation>
    <scope>NUCLEOTIDE SEQUENCE [LARGE SCALE GENOMIC DNA]</scope>
</reference>
<evidence type="ECO:0000313" key="2">
    <source>
        <dbReference type="EMBL" id="GFN87400.1"/>
    </source>
</evidence>
<dbReference type="EMBL" id="BLXT01001713">
    <property type="protein sequence ID" value="GFN87400.1"/>
    <property type="molecule type" value="Genomic_DNA"/>
</dbReference>
<accession>A0AAV3YYE5</accession>
<protein>
    <submittedName>
        <fullName evidence="2">Uncharacterized protein</fullName>
    </submittedName>
</protein>
<feature type="compositionally biased region" description="Low complexity" evidence="1">
    <location>
        <begin position="29"/>
        <end position="46"/>
    </location>
</feature>
<sequence>MEDLLFSVSRHVCVSDWTEPRCCIDLSSTPSPRSITNSSSISNLNSGEDGEAEQEAQLAADITEEFVPCKGKLASQSYPGLHYHTKSLTSETSVPLLSRAE</sequence>
<dbReference type="Proteomes" id="UP000735302">
    <property type="component" value="Unassembled WGS sequence"/>
</dbReference>
<name>A0AAV3YYE5_9GAST</name>
<keyword evidence="3" id="KW-1185">Reference proteome</keyword>
<gene>
    <name evidence="2" type="ORF">PoB_001390600</name>
</gene>